<sequence>MDACTPRRKDTAAETAPAGSRRISPRPHKLAVAVAAPNPAPVRCHSHAAGGSVTASERGRDRRGRGAGVGFATGRDRRLRARAPGLCQRRPRGRSSRGSIIWLMATRNRIIRASPWESNETVPNHSATVFRAVEVEATIRSSGSRRRASRNARARAAPAVRDHGRAVVQRPQPVWH</sequence>
<comment type="caution">
    <text evidence="2">The sequence shown here is derived from an EMBL/GenBank/DDBJ whole genome shotgun (WGS) entry which is preliminary data.</text>
</comment>
<feature type="region of interest" description="Disordered" evidence="1">
    <location>
        <begin position="140"/>
        <end position="176"/>
    </location>
</feature>
<keyword evidence="3" id="KW-1185">Reference proteome</keyword>
<name>A0A8T0WV38_PANVG</name>
<feature type="region of interest" description="Disordered" evidence="1">
    <location>
        <begin position="41"/>
        <end position="93"/>
    </location>
</feature>
<dbReference type="AlphaFoldDB" id="A0A8T0WV38"/>
<organism evidence="2 3">
    <name type="scientific">Panicum virgatum</name>
    <name type="common">Blackwell switchgrass</name>
    <dbReference type="NCBI Taxonomy" id="38727"/>
    <lineage>
        <taxon>Eukaryota</taxon>
        <taxon>Viridiplantae</taxon>
        <taxon>Streptophyta</taxon>
        <taxon>Embryophyta</taxon>
        <taxon>Tracheophyta</taxon>
        <taxon>Spermatophyta</taxon>
        <taxon>Magnoliopsida</taxon>
        <taxon>Liliopsida</taxon>
        <taxon>Poales</taxon>
        <taxon>Poaceae</taxon>
        <taxon>PACMAD clade</taxon>
        <taxon>Panicoideae</taxon>
        <taxon>Panicodae</taxon>
        <taxon>Paniceae</taxon>
        <taxon>Panicinae</taxon>
        <taxon>Panicum</taxon>
        <taxon>Panicum sect. Hiantes</taxon>
    </lineage>
</organism>
<evidence type="ECO:0000313" key="3">
    <source>
        <dbReference type="Proteomes" id="UP000823388"/>
    </source>
</evidence>
<feature type="compositionally biased region" description="Basic and acidic residues" evidence="1">
    <location>
        <begin position="1"/>
        <end position="12"/>
    </location>
</feature>
<gene>
    <name evidence="2" type="ORF">PVAP13_1NG199019</name>
</gene>
<dbReference type="Proteomes" id="UP000823388">
    <property type="component" value="Chromosome 1N"/>
</dbReference>
<evidence type="ECO:0000256" key="1">
    <source>
        <dbReference type="SAM" id="MobiDB-lite"/>
    </source>
</evidence>
<proteinExistence type="predicted"/>
<reference evidence="2" key="1">
    <citation type="submission" date="2020-05" db="EMBL/GenBank/DDBJ databases">
        <title>WGS assembly of Panicum virgatum.</title>
        <authorList>
            <person name="Lovell J.T."/>
            <person name="Jenkins J."/>
            <person name="Shu S."/>
            <person name="Juenger T.E."/>
            <person name="Schmutz J."/>
        </authorList>
    </citation>
    <scope>NUCLEOTIDE SEQUENCE</scope>
    <source>
        <strain evidence="2">AP13</strain>
    </source>
</reference>
<dbReference type="EMBL" id="CM029038">
    <property type="protein sequence ID" value="KAG2650698.1"/>
    <property type="molecule type" value="Genomic_DNA"/>
</dbReference>
<feature type="region of interest" description="Disordered" evidence="1">
    <location>
        <begin position="1"/>
        <end position="27"/>
    </location>
</feature>
<accession>A0A8T0WV38</accession>
<feature type="compositionally biased region" description="Basic residues" evidence="1">
    <location>
        <begin position="143"/>
        <end position="153"/>
    </location>
</feature>
<protein>
    <submittedName>
        <fullName evidence="2">Uncharacterized protein</fullName>
    </submittedName>
</protein>
<evidence type="ECO:0000313" key="2">
    <source>
        <dbReference type="EMBL" id="KAG2650698.1"/>
    </source>
</evidence>